<evidence type="ECO:0000313" key="7">
    <source>
        <dbReference type="EMBL" id="KAF2858558.1"/>
    </source>
</evidence>
<evidence type="ECO:0000256" key="4">
    <source>
        <dbReference type="ARBA" id="ARBA00022737"/>
    </source>
</evidence>
<dbReference type="PANTHER" id="PTHR22842">
    <property type="entry name" value="WD40 REPEAT PROTEIN"/>
    <property type="match status" value="1"/>
</dbReference>
<keyword evidence="3 6" id="KW-0853">WD repeat</keyword>
<dbReference type="PRINTS" id="PR00320">
    <property type="entry name" value="GPROTEINBRPT"/>
</dbReference>
<dbReference type="PANTHER" id="PTHR22842:SF3">
    <property type="entry name" value="WD REPEAT DOMAIN-CONTAINING PROTEIN 83"/>
    <property type="match status" value="1"/>
</dbReference>
<keyword evidence="2" id="KW-0963">Cytoplasm</keyword>
<dbReference type="SUPFAM" id="SSF50978">
    <property type="entry name" value="WD40 repeat-like"/>
    <property type="match status" value="1"/>
</dbReference>
<dbReference type="GO" id="GO:0071013">
    <property type="term" value="C:catalytic step 2 spliceosome"/>
    <property type="evidence" value="ECO:0007669"/>
    <property type="project" value="TreeGrafter"/>
</dbReference>
<dbReference type="PROSITE" id="PS00678">
    <property type="entry name" value="WD_REPEATS_1"/>
    <property type="match status" value="1"/>
</dbReference>
<dbReference type="InterPro" id="IPR020472">
    <property type="entry name" value="WD40_PAC1"/>
</dbReference>
<evidence type="ECO:0000256" key="2">
    <source>
        <dbReference type="ARBA" id="ARBA00022490"/>
    </source>
</evidence>
<sequence length="306" mass="32452">MTTFPTTPLTRLHHPTAVHTISFTSTGQYLLTGSQDGKLRLYNTLRQSLIQTLPTHNSAILTVSISPSNTLLLSAGTDKALQLTDVATASPLRRILAHPGTINSTLFCGEAASLAASGSQDGTAKFWDLKSHDTRPVASLADAKDGVTSLAAAQREVLVGSLDGRVRIYDLRGGRCVIDTVDPAGGVMCVSLDESGGRYLVSCLGGGVRVMSRGTGGCERFFGGGGYTNEKYRVRSTFGMQDQVVIAGAEDGEVFVWDVVTGEGRGRVRHTEEGKGRESVVADVKWCEEGKIWASAGGDGCVVLWE</sequence>
<dbReference type="PROSITE" id="PS50294">
    <property type="entry name" value="WD_REPEATS_REGION"/>
    <property type="match status" value="2"/>
</dbReference>
<dbReference type="AlphaFoldDB" id="A0A6A7BVP7"/>
<evidence type="ECO:0000256" key="5">
    <source>
        <dbReference type="ARBA" id="ARBA00038145"/>
    </source>
</evidence>
<feature type="repeat" description="WD" evidence="6">
    <location>
        <begin position="95"/>
        <end position="137"/>
    </location>
</feature>
<dbReference type="Gene3D" id="2.130.10.10">
    <property type="entry name" value="YVTN repeat-like/Quinoprotein amine dehydrogenase"/>
    <property type="match status" value="1"/>
</dbReference>
<accession>A0A6A7BVP7</accession>
<evidence type="ECO:0000256" key="6">
    <source>
        <dbReference type="PROSITE-ProRule" id="PRU00221"/>
    </source>
</evidence>
<dbReference type="GO" id="GO:0005737">
    <property type="term" value="C:cytoplasm"/>
    <property type="evidence" value="ECO:0007669"/>
    <property type="project" value="UniProtKB-SubCell"/>
</dbReference>
<proteinExistence type="inferred from homology"/>
<evidence type="ECO:0000313" key="8">
    <source>
        <dbReference type="Proteomes" id="UP000799421"/>
    </source>
</evidence>
<dbReference type="PROSITE" id="PS50082">
    <property type="entry name" value="WD_REPEATS_2"/>
    <property type="match status" value="4"/>
</dbReference>
<evidence type="ECO:0000256" key="3">
    <source>
        <dbReference type="ARBA" id="ARBA00022574"/>
    </source>
</evidence>
<keyword evidence="4" id="KW-0677">Repeat</keyword>
<feature type="repeat" description="WD" evidence="6">
    <location>
        <begin position="274"/>
        <end position="306"/>
    </location>
</feature>
<dbReference type="EMBL" id="MU006007">
    <property type="protein sequence ID" value="KAF2858558.1"/>
    <property type="molecule type" value="Genomic_DNA"/>
</dbReference>
<keyword evidence="8" id="KW-1185">Reference proteome</keyword>
<dbReference type="GO" id="GO:0000398">
    <property type="term" value="P:mRNA splicing, via spliceosome"/>
    <property type="evidence" value="ECO:0007669"/>
    <property type="project" value="TreeGrafter"/>
</dbReference>
<organism evidence="7 8">
    <name type="scientific">Piedraia hortae CBS 480.64</name>
    <dbReference type="NCBI Taxonomy" id="1314780"/>
    <lineage>
        <taxon>Eukaryota</taxon>
        <taxon>Fungi</taxon>
        <taxon>Dikarya</taxon>
        <taxon>Ascomycota</taxon>
        <taxon>Pezizomycotina</taxon>
        <taxon>Dothideomycetes</taxon>
        <taxon>Dothideomycetidae</taxon>
        <taxon>Capnodiales</taxon>
        <taxon>Piedraiaceae</taxon>
        <taxon>Piedraia</taxon>
    </lineage>
</organism>
<dbReference type="OrthoDB" id="1068471at2759"/>
<dbReference type="InterPro" id="IPR019775">
    <property type="entry name" value="WD40_repeat_CS"/>
</dbReference>
<feature type="repeat" description="WD" evidence="6">
    <location>
        <begin position="53"/>
        <end position="94"/>
    </location>
</feature>
<dbReference type="Pfam" id="PF00400">
    <property type="entry name" value="WD40"/>
    <property type="match status" value="5"/>
</dbReference>
<dbReference type="Proteomes" id="UP000799421">
    <property type="component" value="Unassembled WGS sequence"/>
</dbReference>
<dbReference type="SMART" id="SM00320">
    <property type="entry name" value="WD40"/>
    <property type="match status" value="7"/>
</dbReference>
<dbReference type="InterPro" id="IPR051980">
    <property type="entry name" value="WD_repeat_MORG1"/>
</dbReference>
<feature type="repeat" description="WD" evidence="6">
    <location>
        <begin position="11"/>
        <end position="52"/>
    </location>
</feature>
<dbReference type="InterPro" id="IPR001680">
    <property type="entry name" value="WD40_rpt"/>
</dbReference>
<dbReference type="InterPro" id="IPR015943">
    <property type="entry name" value="WD40/YVTN_repeat-like_dom_sf"/>
</dbReference>
<dbReference type="InterPro" id="IPR036322">
    <property type="entry name" value="WD40_repeat_dom_sf"/>
</dbReference>
<comment type="subcellular location">
    <subcellularLocation>
        <location evidence="1">Cytoplasm</location>
    </subcellularLocation>
</comment>
<protein>
    <submittedName>
        <fullName evidence="7">WD40 repeat-like protein</fullName>
    </submittedName>
</protein>
<name>A0A6A7BVP7_9PEZI</name>
<comment type="similarity">
    <text evidence="5">Belongs to the WD repeat MORG1 family.</text>
</comment>
<gene>
    <name evidence="7" type="ORF">K470DRAFT_300768</name>
</gene>
<reference evidence="7" key="1">
    <citation type="journal article" date="2020" name="Stud. Mycol.">
        <title>101 Dothideomycetes genomes: a test case for predicting lifestyles and emergence of pathogens.</title>
        <authorList>
            <person name="Haridas S."/>
            <person name="Albert R."/>
            <person name="Binder M."/>
            <person name="Bloem J."/>
            <person name="Labutti K."/>
            <person name="Salamov A."/>
            <person name="Andreopoulos B."/>
            <person name="Baker S."/>
            <person name="Barry K."/>
            <person name="Bills G."/>
            <person name="Bluhm B."/>
            <person name="Cannon C."/>
            <person name="Castanera R."/>
            <person name="Culley D."/>
            <person name="Daum C."/>
            <person name="Ezra D."/>
            <person name="Gonzalez J."/>
            <person name="Henrissat B."/>
            <person name="Kuo A."/>
            <person name="Liang C."/>
            <person name="Lipzen A."/>
            <person name="Lutzoni F."/>
            <person name="Magnuson J."/>
            <person name="Mondo S."/>
            <person name="Nolan M."/>
            <person name="Ohm R."/>
            <person name="Pangilinan J."/>
            <person name="Park H.-J."/>
            <person name="Ramirez L."/>
            <person name="Alfaro M."/>
            <person name="Sun H."/>
            <person name="Tritt A."/>
            <person name="Yoshinaga Y."/>
            <person name="Zwiers L.-H."/>
            <person name="Turgeon B."/>
            <person name="Goodwin S."/>
            <person name="Spatafora J."/>
            <person name="Crous P."/>
            <person name="Grigoriev I."/>
        </authorList>
    </citation>
    <scope>NUCLEOTIDE SEQUENCE</scope>
    <source>
        <strain evidence="7">CBS 480.64</strain>
    </source>
</reference>
<evidence type="ECO:0000256" key="1">
    <source>
        <dbReference type="ARBA" id="ARBA00004496"/>
    </source>
</evidence>